<dbReference type="InterPro" id="IPR000644">
    <property type="entry name" value="CBS_dom"/>
</dbReference>
<dbReference type="SMART" id="SM01131">
    <property type="entry name" value="DHHA2"/>
    <property type="match status" value="1"/>
</dbReference>
<comment type="subunit">
    <text evidence="2">Homohexamer.</text>
</comment>
<dbReference type="Gene3D" id="3.90.1640.10">
    <property type="entry name" value="inorganic pyrophosphatase (n-terminal core)"/>
    <property type="match status" value="2"/>
</dbReference>
<dbReference type="InterPro" id="IPR038222">
    <property type="entry name" value="DHHA2_dom_sf"/>
</dbReference>
<evidence type="ECO:0000256" key="8">
    <source>
        <dbReference type="ARBA" id="ARBA00047820"/>
    </source>
</evidence>
<reference evidence="11" key="2">
    <citation type="journal article" date="2021" name="PeerJ">
        <title>Extensive microbial diversity within the chicken gut microbiome revealed by metagenomics and culture.</title>
        <authorList>
            <person name="Gilroy R."/>
            <person name="Ravi A."/>
            <person name="Getino M."/>
            <person name="Pursley I."/>
            <person name="Horton D.L."/>
            <person name="Alikhan N.F."/>
            <person name="Baker D."/>
            <person name="Gharbi K."/>
            <person name="Hall N."/>
            <person name="Watson M."/>
            <person name="Adriaenssens E.M."/>
            <person name="Foster-Nyarko E."/>
            <person name="Jarju S."/>
            <person name="Secka A."/>
            <person name="Antonio M."/>
            <person name="Oren A."/>
            <person name="Chaudhuri R.R."/>
            <person name="La Ragione R."/>
            <person name="Hildebrand F."/>
            <person name="Pallen M.J."/>
        </authorList>
    </citation>
    <scope>NUCLEOTIDE SEQUENCE</scope>
    <source>
        <strain evidence="11">14700</strain>
    </source>
</reference>
<dbReference type="Pfam" id="PF01368">
    <property type="entry name" value="DHH"/>
    <property type="match status" value="1"/>
</dbReference>
<dbReference type="Gene3D" id="3.10.310.20">
    <property type="entry name" value="DHHA2 domain"/>
    <property type="match status" value="1"/>
</dbReference>
<dbReference type="InterPro" id="IPR038763">
    <property type="entry name" value="DHH_sf"/>
</dbReference>
<dbReference type="Pfam" id="PF00571">
    <property type="entry name" value="CBS"/>
    <property type="match status" value="1"/>
</dbReference>
<dbReference type="PROSITE" id="PS51371">
    <property type="entry name" value="CBS"/>
    <property type="match status" value="1"/>
</dbReference>
<keyword evidence="4" id="KW-0479">Metal-binding</keyword>
<dbReference type="EC" id="3.6.1.1" evidence="3"/>
<dbReference type="InterPro" id="IPR046342">
    <property type="entry name" value="CBS_dom_sf"/>
</dbReference>
<reference evidence="11" key="1">
    <citation type="submission" date="2020-10" db="EMBL/GenBank/DDBJ databases">
        <authorList>
            <person name="Gilroy R."/>
        </authorList>
    </citation>
    <scope>NUCLEOTIDE SEQUENCE</scope>
    <source>
        <strain evidence="11">14700</strain>
    </source>
</reference>
<dbReference type="EMBL" id="JADIMF010000060">
    <property type="protein sequence ID" value="MBO8468882.1"/>
    <property type="molecule type" value="Genomic_DNA"/>
</dbReference>
<dbReference type="PANTHER" id="PTHR12112">
    <property type="entry name" value="BNIP - RELATED"/>
    <property type="match status" value="1"/>
</dbReference>
<evidence type="ECO:0000313" key="11">
    <source>
        <dbReference type="EMBL" id="MBO8468882.1"/>
    </source>
</evidence>
<evidence type="ECO:0000256" key="7">
    <source>
        <dbReference type="ARBA" id="ARBA00032535"/>
    </source>
</evidence>
<dbReference type="SUPFAM" id="SSF54631">
    <property type="entry name" value="CBS-domain pair"/>
    <property type="match status" value="2"/>
</dbReference>
<dbReference type="SUPFAM" id="SSF75138">
    <property type="entry name" value="HprK N-terminal domain-like"/>
    <property type="match status" value="1"/>
</dbReference>
<dbReference type="Pfam" id="PF07085">
    <property type="entry name" value="DRTGG"/>
    <property type="match status" value="1"/>
</dbReference>
<dbReference type="AlphaFoldDB" id="A0A9D9IAM3"/>
<evidence type="ECO:0000256" key="2">
    <source>
        <dbReference type="ARBA" id="ARBA00011643"/>
    </source>
</evidence>
<keyword evidence="9" id="KW-0129">CBS domain</keyword>
<organism evidence="11 12">
    <name type="scientific">Candidatus Ornithospirochaeta stercoravium</name>
    <dbReference type="NCBI Taxonomy" id="2840897"/>
    <lineage>
        <taxon>Bacteria</taxon>
        <taxon>Pseudomonadati</taxon>
        <taxon>Spirochaetota</taxon>
        <taxon>Spirochaetia</taxon>
        <taxon>Spirochaetales</taxon>
        <taxon>Spirochaetaceae</taxon>
        <taxon>Spirochaetaceae incertae sedis</taxon>
        <taxon>Candidatus Ornithospirochaeta</taxon>
    </lineage>
</organism>
<evidence type="ECO:0000313" key="12">
    <source>
        <dbReference type="Proteomes" id="UP000810292"/>
    </source>
</evidence>
<proteinExistence type="predicted"/>
<feature type="domain" description="CBS" evidence="10">
    <location>
        <begin position="72"/>
        <end position="128"/>
    </location>
</feature>
<dbReference type="SUPFAM" id="SSF64182">
    <property type="entry name" value="DHH phosphoesterases"/>
    <property type="match status" value="1"/>
</dbReference>
<evidence type="ECO:0000256" key="1">
    <source>
        <dbReference type="ARBA" id="ARBA00001936"/>
    </source>
</evidence>
<evidence type="ECO:0000259" key="10">
    <source>
        <dbReference type="PROSITE" id="PS51371"/>
    </source>
</evidence>
<dbReference type="GO" id="GO:0004427">
    <property type="term" value="F:inorganic diphosphate phosphatase activity"/>
    <property type="evidence" value="ECO:0007669"/>
    <property type="project" value="UniProtKB-EC"/>
</dbReference>
<evidence type="ECO:0000256" key="4">
    <source>
        <dbReference type="ARBA" id="ARBA00022723"/>
    </source>
</evidence>
<dbReference type="InterPro" id="IPR004097">
    <property type="entry name" value="DHHA2"/>
</dbReference>
<dbReference type="InterPro" id="IPR028979">
    <property type="entry name" value="Ser_kin/Pase_Hpr-like_N_sf"/>
</dbReference>
<dbReference type="Proteomes" id="UP000810292">
    <property type="component" value="Unassembled WGS sequence"/>
</dbReference>
<gene>
    <name evidence="11" type="ORF">IAA72_03755</name>
</gene>
<dbReference type="PANTHER" id="PTHR12112:SF22">
    <property type="entry name" value="MANGANESE-DEPENDENT INORGANIC PYROPHOSPHATASE-RELATED"/>
    <property type="match status" value="1"/>
</dbReference>
<dbReference type="InterPro" id="IPR001667">
    <property type="entry name" value="DDH_dom"/>
</dbReference>
<dbReference type="GO" id="GO:0046872">
    <property type="term" value="F:metal ion binding"/>
    <property type="evidence" value="ECO:0007669"/>
    <property type="project" value="UniProtKB-KW"/>
</dbReference>
<dbReference type="Gene3D" id="3.40.1390.20">
    <property type="entry name" value="HprK N-terminal domain-like"/>
    <property type="match status" value="1"/>
</dbReference>
<dbReference type="Pfam" id="PF02833">
    <property type="entry name" value="DHHA2"/>
    <property type="match status" value="1"/>
</dbReference>
<name>A0A9D9IAM3_9SPIO</name>
<protein>
    <recommendedName>
        <fullName evidence="3">inorganic diphosphatase</fullName>
        <ecNumber evidence="3">3.6.1.1</ecNumber>
    </recommendedName>
    <alternativeName>
        <fullName evidence="7">Pyrophosphate phospho-hydrolase</fullName>
    </alternativeName>
</protein>
<evidence type="ECO:0000256" key="6">
    <source>
        <dbReference type="ARBA" id="ARBA00023211"/>
    </source>
</evidence>
<evidence type="ECO:0000256" key="3">
    <source>
        <dbReference type="ARBA" id="ARBA00012146"/>
    </source>
</evidence>
<sequence length="544" mass="61636">MRVYITGHRNPDMDSVCSAYAYAVLKNTIDENNEYIPVMLGSGNRNTVRTFENLGIKLPMFLHDVRPRVSAVQKRPVTSVRSSDPLYILMDIFQRLKPSVVPVIDDDGYKALISADDINAFFLRENRSGARQLYFLSEDNIERIIEGEYLKRGGNAVLRAPYMVGAMEYQVYLERLGRCRDKPVLVIGNRPKHLKAAVEQQLPGIVITGVSNPAELSTDFSSFHGFVYLSMLDTAETLRLLRLSTPVSDIIPDNSDDNRIDGDMLFDDAKKKLQDSGYRGLSVFHDGVWTGFVTRRCFLDKPRQKLILVDHNEAEQSVPGIEDGEIIEILDHHRLAAPRMRNPIYICSEPLGSTCSIVYEQFKKWGVEIDPLTAKVLLSGLVADTVMLKSPTTTPYDEHVARRLMAIASIDDFDAFAKDLFAADYGLAEQDPRSVVESDMKLYEENGVKFAIGQVEIMNLEEVRDIKDRYLEALEEVKEAKDLDWCMLLVTDVINEDSVLLATEFEKESRLMYDRIEKGCYSLPGVLSRKKQLLPEILRVVSDK</sequence>
<dbReference type="NCBIfam" id="NF011443">
    <property type="entry name" value="PRK14869.1-5"/>
    <property type="match status" value="1"/>
</dbReference>
<evidence type="ECO:0000256" key="5">
    <source>
        <dbReference type="ARBA" id="ARBA00022801"/>
    </source>
</evidence>
<keyword evidence="5 11" id="KW-0378">Hydrolase</keyword>
<comment type="catalytic activity">
    <reaction evidence="8">
        <text>diphosphate + H2O = 2 phosphate + H(+)</text>
        <dbReference type="Rhea" id="RHEA:24576"/>
        <dbReference type="ChEBI" id="CHEBI:15377"/>
        <dbReference type="ChEBI" id="CHEBI:15378"/>
        <dbReference type="ChEBI" id="CHEBI:33019"/>
        <dbReference type="ChEBI" id="CHEBI:43474"/>
        <dbReference type="EC" id="3.6.1.1"/>
    </reaction>
</comment>
<comment type="caution">
    <text evidence="11">The sequence shown here is derived from an EMBL/GenBank/DDBJ whole genome shotgun (WGS) entry which is preliminary data.</text>
</comment>
<comment type="cofactor">
    <cofactor evidence="1">
        <name>Mn(2+)</name>
        <dbReference type="ChEBI" id="CHEBI:29035"/>
    </cofactor>
</comment>
<evidence type="ECO:0000256" key="9">
    <source>
        <dbReference type="PROSITE-ProRule" id="PRU00703"/>
    </source>
</evidence>
<dbReference type="InterPro" id="IPR010766">
    <property type="entry name" value="DRTGG"/>
</dbReference>
<accession>A0A9D9IAM3</accession>
<keyword evidence="6" id="KW-0464">Manganese</keyword>
<dbReference type="GO" id="GO:0005737">
    <property type="term" value="C:cytoplasm"/>
    <property type="evidence" value="ECO:0007669"/>
    <property type="project" value="InterPro"/>
</dbReference>